<dbReference type="Pfam" id="PF02868">
    <property type="entry name" value="Peptidase_M4_C"/>
    <property type="match status" value="1"/>
</dbReference>
<evidence type="ECO:0000256" key="1">
    <source>
        <dbReference type="ARBA" id="ARBA00009388"/>
    </source>
</evidence>
<dbReference type="InterPro" id="IPR027268">
    <property type="entry name" value="Peptidase_M4/M1_CTD_sf"/>
</dbReference>
<keyword evidence="10" id="KW-1185">Reference proteome</keyword>
<evidence type="ECO:0000259" key="7">
    <source>
        <dbReference type="Pfam" id="PF01447"/>
    </source>
</evidence>
<dbReference type="PANTHER" id="PTHR33794:SF1">
    <property type="entry name" value="BACILLOLYSIN"/>
    <property type="match status" value="1"/>
</dbReference>
<dbReference type="CDD" id="cd09597">
    <property type="entry name" value="M4_TLP"/>
    <property type="match status" value="1"/>
</dbReference>
<evidence type="ECO:0000313" key="10">
    <source>
        <dbReference type="Proteomes" id="UP001634394"/>
    </source>
</evidence>
<organism evidence="9 10">
    <name type="scientific">Sinanodonta woodiana</name>
    <name type="common">Chinese pond mussel</name>
    <name type="synonym">Anodonta woodiana</name>
    <dbReference type="NCBI Taxonomy" id="1069815"/>
    <lineage>
        <taxon>Eukaryota</taxon>
        <taxon>Metazoa</taxon>
        <taxon>Spiralia</taxon>
        <taxon>Lophotrochozoa</taxon>
        <taxon>Mollusca</taxon>
        <taxon>Bivalvia</taxon>
        <taxon>Autobranchia</taxon>
        <taxon>Heteroconchia</taxon>
        <taxon>Palaeoheterodonta</taxon>
        <taxon>Unionida</taxon>
        <taxon>Unionoidea</taxon>
        <taxon>Unionidae</taxon>
        <taxon>Unioninae</taxon>
        <taxon>Sinanodonta</taxon>
    </lineage>
</organism>
<dbReference type="EMBL" id="JBJQND010000006">
    <property type="protein sequence ID" value="KAL3874096.1"/>
    <property type="molecule type" value="Genomic_DNA"/>
</dbReference>
<dbReference type="Gene3D" id="1.10.390.10">
    <property type="entry name" value="Neutral Protease Domain 2"/>
    <property type="match status" value="1"/>
</dbReference>
<dbReference type="Gene3D" id="3.10.170.10">
    <property type="match status" value="1"/>
</dbReference>
<keyword evidence="4" id="KW-0378">Hydrolase</keyword>
<evidence type="ECO:0000256" key="5">
    <source>
        <dbReference type="ARBA" id="ARBA00022833"/>
    </source>
</evidence>
<evidence type="ECO:0008006" key="11">
    <source>
        <dbReference type="Google" id="ProtNLM"/>
    </source>
</evidence>
<keyword evidence="5" id="KW-0862">Zinc</keyword>
<dbReference type="InterPro" id="IPR001570">
    <property type="entry name" value="Peptidase_M4_C_domain"/>
</dbReference>
<dbReference type="Pfam" id="PF01447">
    <property type="entry name" value="Peptidase_M4"/>
    <property type="match status" value="1"/>
</dbReference>
<evidence type="ECO:0000256" key="2">
    <source>
        <dbReference type="ARBA" id="ARBA00022670"/>
    </source>
</evidence>
<name>A0ABD3WKQ6_SINWO</name>
<feature type="domain" description="Peptidase M4" evidence="7">
    <location>
        <begin position="246"/>
        <end position="385"/>
    </location>
</feature>
<dbReference type="SUPFAM" id="SSF55486">
    <property type="entry name" value="Metalloproteases ('zincins'), catalytic domain"/>
    <property type="match status" value="1"/>
</dbReference>
<protein>
    <recommendedName>
        <fullName evidence="11">Neutral metalloproteinase</fullName>
    </recommendedName>
</protein>
<dbReference type="Gene3D" id="3.10.450.40">
    <property type="match status" value="1"/>
</dbReference>
<evidence type="ECO:0000256" key="4">
    <source>
        <dbReference type="ARBA" id="ARBA00022801"/>
    </source>
</evidence>
<dbReference type="PANTHER" id="PTHR33794">
    <property type="entry name" value="BACILLOLYSIN"/>
    <property type="match status" value="1"/>
</dbReference>
<keyword evidence="3" id="KW-0479">Metal-binding</keyword>
<gene>
    <name evidence="9" type="ORF">ACJMK2_037158</name>
</gene>
<accession>A0ABD3WKQ6</accession>
<dbReference type="AlphaFoldDB" id="A0ABD3WKQ6"/>
<dbReference type="GO" id="GO:0006508">
    <property type="term" value="P:proteolysis"/>
    <property type="evidence" value="ECO:0007669"/>
    <property type="project" value="UniProtKB-KW"/>
</dbReference>
<evidence type="ECO:0000256" key="3">
    <source>
        <dbReference type="ARBA" id="ARBA00022723"/>
    </source>
</evidence>
<comment type="caution">
    <text evidence="9">The sequence shown here is derived from an EMBL/GenBank/DDBJ whole genome shotgun (WGS) entry which is preliminary data.</text>
</comment>
<dbReference type="Gene3D" id="3.10.450.490">
    <property type="match status" value="1"/>
</dbReference>
<reference evidence="9 10" key="1">
    <citation type="submission" date="2024-11" db="EMBL/GenBank/DDBJ databases">
        <title>Chromosome-level genome assembly of the freshwater bivalve Anodonta woodiana.</title>
        <authorList>
            <person name="Chen X."/>
        </authorList>
    </citation>
    <scope>NUCLEOTIDE SEQUENCE [LARGE SCALE GENOMIC DNA]</scope>
    <source>
        <strain evidence="9">MN2024</strain>
        <tissue evidence="9">Gills</tissue>
    </source>
</reference>
<dbReference type="Proteomes" id="UP001634394">
    <property type="component" value="Unassembled WGS sequence"/>
</dbReference>
<feature type="non-terminal residue" evidence="9">
    <location>
        <position position="1"/>
    </location>
</feature>
<dbReference type="InterPro" id="IPR023612">
    <property type="entry name" value="Peptidase_M4"/>
</dbReference>
<keyword evidence="6" id="KW-0482">Metalloprotease</keyword>
<evidence type="ECO:0000256" key="6">
    <source>
        <dbReference type="ARBA" id="ARBA00023049"/>
    </source>
</evidence>
<proteinExistence type="inferred from homology"/>
<evidence type="ECO:0000313" key="9">
    <source>
        <dbReference type="EMBL" id="KAL3874096.1"/>
    </source>
</evidence>
<sequence>FLTQAIVVLVPWLHFFKSGPVNSRFAAIMLQTVWIQVLTVVAILRIGEGAKRVDAHVRARETLKQRREINILAGKRAVEEEDVSIDELLKLTKGETMTSIREGLTVQGMKLEKLQEEYEGIPVFDGELTGEASGTLIQDIDKDIPTTRSFLSEEETLGIAIRAEGDQLLVDKIRSVTSKKRIYIDSKHVAHVADYIHYLIEEGEVKKRPTFLIDTQTGEVLQRWNTLNTFSCGRRTYKAFGGNKKTRKIKYGNKPYCLTMRKEDGICYLENEYVKVVDMGSTEFENITETASFKCKDGYKDQVNGGYSPAIDALYYGTVVGKMFEEWYNSKALREKIVIRVHYGYMYENAFWNGNNCAIGDGGGKYYPLTSLDVIGHEIGHGVTEQGSGLVYFGEMGGVNEAFSDMLGEAAEEYLRCSDLVVGYDISKTDYPMRSFERPENDNNSVSHVKDFAKYMKPHFSSGVFRRAFYVMVKQKDIPIKDAFRVFLHANRMYWHQMASFKDCACGTLKAAMDLGLSKTPFERGFIDVGITPCDIKEYVLAVVAGRNYDGINVSADVKPMFRFQTPAWADTVTIQASNMHGIVGIAVQKGDWIEIDDDESANVIAEGDSEVSIEDAGEADFFIQLSTIENTVLSDVNLRVSYNCAMNFQTEDIRVDLFYRYYCFGKYRL</sequence>
<keyword evidence="2" id="KW-0645">Protease</keyword>
<dbReference type="InterPro" id="IPR013856">
    <property type="entry name" value="Peptidase_M4_domain"/>
</dbReference>
<feature type="domain" description="Peptidase M4 C-terminal" evidence="8">
    <location>
        <begin position="388"/>
        <end position="516"/>
    </location>
</feature>
<evidence type="ECO:0000259" key="8">
    <source>
        <dbReference type="Pfam" id="PF02868"/>
    </source>
</evidence>
<dbReference type="GO" id="GO:0046872">
    <property type="term" value="F:metal ion binding"/>
    <property type="evidence" value="ECO:0007669"/>
    <property type="project" value="UniProtKB-KW"/>
</dbReference>
<dbReference type="GO" id="GO:0008237">
    <property type="term" value="F:metallopeptidase activity"/>
    <property type="evidence" value="ECO:0007669"/>
    <property type="project" value="UniProtKB-KW"/>
</dbReference>
<comment type="similarity">
    <text evidence="1">Belongs to the peptidase M4 family.</text>
</comment>
<dbReference type="InterPro" id="IPR050728">
    <property type="entry name" value="Zinc_Metalloprotease_M4"/>
</dbReference>
<dbReference type="PRINTS" id="PR00730">
    <property type="entry name" value="THERMOLYSIN"/>
</dbReference>